<evidence type="ECO:0000256" key="7">
    <source>
        <dbReference type="ARBA" id="ARBA00023169"/>
    </source>
</evidence>
<feature type="transmembrane region" description="Helical" evidence="8">
    <location>
        <begin position="124"/>
        <end position="149"/>
    </location>
</feature>
<dbReference type="Pfam" id="PF02397">
    <property type="entry name" value="Bac_transf"/>
    <property type="match status" value="1"/>
</dbReference>
<dbReference type="InterPro" id="IPR017464">
    <property type="entry name" value="Sugar_tfrase_EpsB_2"/>
</dbReference>
<dbReference type="NCBIfam" id="TIGR03013">
    <property type="entry name" value="EpsB_2"/>
    <property type="match status" value="1"/>
</dbReference>
<keyword evidence="6 8" id="KW-0472">Membrane</keyword>
<feature type="transmembrane region" description="Helical" evidence="8">
    <location>
        <begin position="311"/>
        <end position="332"/>
    </location>
</feature>
<evidence type="ECO:0000313" key="10">
    <source>
        <dbReference type="EMBL" id="SOD91007.1"/>
    </source>
</evidence>
<evidence type="ECO:0000256" key="8">
    <source>
        <dbReference type="SAM" id="Phobius"/>
    </source>
</evidence>
<keyword evidence="3 10" id="KW-0808">Transferase</keyword>
<keyword evidence="4 8" id="KW-0812">Transmembrane</keyword>
<gene>
    <name evidence="10" type="ORF">SAMN05421508_101762</name>
</gene>
<name>A0A286G626_9PROT</name>
<dbReference type="AlphaFoldDB" id="A0A286G626"/>
<evidence type="ECO:0000256" key="5">
    <source>
        <dbReference type="ARBA" id="ARBA00022989"/>
    </source>
</evidence>
<evidence type="ECO:0000256" key="1">
    <source>
        <dbReference type="ARBA" id="ARBA00004141"/>
    </source>
</evidence>
<evidence type="ECO:0000313" key="11">
    <source>
        <dbReference type="Proteomes" id="UP000219621"/>
    </source>
</evidence>
<dbReference type="NCBIfam" id="TIGR03025">
    <property type="entry name" value="EPS_sugtrans"/>
    <property type="match status" value="1"/>
</dbReference>
<comment type="similarity">
    <text evidence="2">Belongs to the bacterial sugar transferase family.</text>
</comment>
<evidence type="ECO:0000256" key="4">
    <source>
        <dbReference type="ARBA" id="ARBA00022692"/>
    </source>
</evidence>
<sequence length="495" mass="54806">MLRVFGHHIAVPVLLLALLEAGVLLGLFDGLAALVAALWPVTVDVGVESAADALVHGLEWHDDVVPLALALLGVVVIASVGMYSRRMFFDIKTFVRRSLVIFPLLFVALAMAAVAYATWAGTDWSGYVILLGFATPAAGVAILLIRYFFVELADLDVFKRRVLVLGTGAAAQRLAELGDPAHHRNFRIVGFVETGENGTAEDMRHWQIFPRRLVEEREALSQLVTDRRVDEIVLTTRERRGSGAAGGGGGLPLHDLLQCKLAGVAIADYATFWEREAAEIDLDTLRPGWMIFSDGFRLSLGRRIFKRTFDIVVSLVFLLGTLPITLLAAAAVKLTSAGPVFYRQERVGLNGRTFGLLKFRSMTVDAEKDGTPQWARTNDARVTAVGRFIRKTRIDEIPQVLNVLKGEMSFIGPRPERPFFVDQLAAEIPFYRERHSVRPGISGWAQINYPYGASVEDARRKLAYDLYYVKNGSMFLDLLILVQTAKVILWNEGAR</sequence>
<feature type="transmembrane region" description="Helical" evidence="8">
    <location>
        <begin position="64"/>
        <end position="83"/>
    </location>
</feature>
<protein>
    <submittedName>
        <fullName evidence="10">Sugar transferase, PEP-CTERM system associated/exopolysaccharide biosynthesis polyprenyl glycosylphosphotransferase</fullName>
    </submittedName>
</protein>
<evidence type="ECO:0000256" key="2">
    <source>
        <dbReference type="ARBA" id="ARBA00006464"/>
    </source>
</evidence>
<proteinExistence type="inferred from homology"/>
<dbReference type="EMBL" id="OCNJ01000001">
    <property type="protein sequence ID" value="SOD91007.1"/>
    <property type="molecule type" value="Genomic_DNA"/>
</dbReference>
<comment type="subcellular location">
    <subcellularLocation>
        <location evidence="1">Membrane</location>
        <topology evidence="1">Multi-pass membrane protein</topology>
    </subcellularLocation>
</comment>
<dbReference type="InterPro" id="IPR017475">
    <property type="entry name" value="EPS_sugar_tfrase"/>
</dbReference>
<dbReference type="InterPro" id="IPR003362">
    <property type="entry name" value="Bact_transf"/>
</dbReference>
<reference evidence="10 11" key="1">
    <citation type="submission" date="2017-09" db="EMBL/GenBank/DDBJ databases">
        <authorList>
            <person name="Ehlers B."/>
            <person name="Leendertz F.H."/>
        </authorList>
    </citation>
    <scope>NUCLEOTIDE SEQUENCE [LARGE SCALE GENOMIC DNA]</scope>
    <source>
        <strain evidence="10 11">USBA 140</strain>
    </source>
</reference>
<evidence type="ECO:0000259" key="9">
    <source>
        <dbReference type="Pfam" id="PF02397"/>
    </source>
</evidence>
<dbReference type="Gene3D" id="3.40.50.720">
    <property type="entry name" value="NAD(P)-binding Rossmann-like Domain"/>
    <property type="match status" value="1"/>
</dbReference>
<evidence type="ECO:0000256" key="3">
    <source>
        <dbReference type="ARBA" id="ARBA00022679"/>
    </source>
</evidence>
<dbReference type="RefSeq" id="WP_097277619.1">
    <property type="nucleotide sequence ID" value="NZ_OCNJ01000001.1"/>
</dbReference>
<keyword evidence="5 8" id="KW-1133">Transmembrane helix</keyword>
<dbReference type="GO" id="GO:0000271">
    <property type="term" value="P:polysaccharide biosynthetic process"/>
    <property type="evidence" value="ECO:0007669"/>
    <property type="project" value="UniProtKB-KW"/>
</dbReference>
<keyword evidence="11" id="KW-1185">Reference proteome</keyword>
<dbReference type="GO" id="GO:0016780">
    <property type="term" value="F:phosphotransferase activity, for other substituted phosphate groups"/>
    <property type="evidence" value="ECO:0007669"/>
    <property type="project" value="TreeGrafter"/>
</dbReference>
<dbReference type="OrthoDB" id="9808602at2"/>
<feature type="transmembrane region" description="Helical" evidence="8">
    <location>
        <begin position="12"/>
        <end position="39"/>
    </location>
</feature>
<accession>A0A286G626</accession>
<feature type="domain" description="Bacterial sugar transferase" evidence="9">
    <location>
        <begin position="306"/>
        <end position="489"/>
    </location>
</feature>
<organism evidence="10 11">
    <name type="scientific">Caenispirillum bisanense</name>
    <dbReference type="NCBI Taxonomy" id="414052"/>
    <lineage>
        <taxon>Bacteria</taxon>
        <taxon>Pseudomonadati</taxon>
        <taxon>Pseudomonadota</taxon>
        <taxon>Alphaproteobacteria</taxon>
        <taxon>Rhodospirillales</taxon>
        <taxon>Novispirillaceae</taxon>
        <taxon>Caenispirillum</taxon>
    </lineage>
</organism>
<dbReference type="GO" id="GO:0016020">
    <property type="term" value="C:membrane"/>
    <property type="evidence" value="ECO:0007669"/>
    <property type="project" value="UniProtKB-SubCell"/>
</dbReference>
<dbReference type="PANTHER" id="PTHR30576">
    <property type="entry name" value="COLANIC BIOSYNTHESIS UDP-GLUCOSE LIPID CARRIER TRANSFERASE"/>
    <property type="match status" value="1"/>
</dbReference>
<keyword evidence="7" id="KW-0270">Exopolysaccharide synthesis</keyword>
<feature type="transmembrane region" description="Helical" evidence="8">
    <location>
        <begin position="95"/>
        <end position="118"/>
    </location>
</feature>
<dbReference type="Proteomes" id="UP000219621">
    <property type="component" value="Unassembled WGS sequence"/>
</dbReference>
<evidence type="ECO:0000256" key="6">
    <source>
        <dbReference type="ARBA" id="ARBA00023136"/>
    </source>
</evidence>
<dbReference type="PANTHER" id="PTHR30576:SF0">
    <property type="entry name" value="UNDECAPRENYL-PHOSPHATE N-ACETYLGALACTOSAMINYL 1-PHOSPHATE TRANSFERASE-RELATED"/>
    <property type="match status" value="1"/>
</dbReference>